<feature type="compositionally biased region" description="Polar residues" evidence="1">
    <location>
        <begin position="717"/>
        <end position="730"/>
    </location>
</feature>
<feature type="compositionally biased region" description="Acidic residues" evidence="1">
    <location>
        <begin position="39"/>
        <end position="62"/>
    </location>
</feature>
<feature type="region of interest" description="Disordered" evidence="1">
    <location>
        <begin position="39"/>
        <end position="189"/>
    </location>
</feature>
<feature type="compositionally biased region" description="Polar residues" evidence="1">
    <location>
        <begin position="358"/>
        <end position="388"/>
    </location>
</feature>
<dbReference type="SUPFAM" id="SSF53474">
    <property type="entry name" value="alpha/beta-Hydrolases"/>
    <property type="match status" value="1"/>
</dbReference>
<feature type="compositionally biased region" description="Basic and acidic residues" evidence="1">
    <location>
        <begin position="270"/>
        <end position="284"/>
    </location>
</feature>
<comment type="caution">
    <text evidence="2">The sequence shown here is derived from an EMBL/GenBank/DDBJ whole genome shotgun (WGS) entry which is preliminary data.</text>
</comment>
<evidence type="ECO:0000313" key="3">
    <source>
        <dbReference type="Proteomes" id="UP001316803"/>
    </source>
</evidence>
<evidence type="ECO:0000313" key="2">
    <source>
        <dbReference type="EMBL" id="KAK5951460.1"/>
    </source>
</evidence>
<feature type="region of interest" description="Disordered" evidence="1">
    <location>
        <begin position="330"/>
        <end position="390"/>
    </location>
</feature>
<organism evidence="2 3">
    <name type="scientific">Knufia fluminis</name>
    <dbReference type="NCBI Taxonomy" id="191047"/>
    <lineage>
        <taxon>Eukaryota</taxon>
        <taxon>Fungi</taxon>
        <taxon>Dikarya</taxon>
        <taxon>Ascomycota</taxon>
        <taxon>Pezizomycotina</taxon>
        <taxon>Eurotiomycetes</taxon>
        <taxon>Chaetothyriomycetidae</taxon>
        <taxon>Chaetothyriales</taxon>
        <taxon>Trichomeriaceae</taxon>
        <taxon>Knufia</taxon>
    </lineage>
</organism>
<gene>
    <name evidence="2" type="ORF">OHC33_007516</name>
</gene>
<feature type="compositionally biased region" description="Basic and acidic residues" evidence="1">
    <location>
        <begin position="688"/>
        <end position="705"/>
    </location>
</feature>
<feature type="compositionally biased region" description="Polar residues" evidence="1">
    <location>
        <begin position="72"/>
        <end position="83"/>
    </location>
</feature>
<accession>A0AAN8EDA0</accession>
<feature type="compositionally biased region" description="Polar residues" evidence="1">
    <location>
        <begin position="668"/>
        <end position="684"/>
    </location>
</feature>
<reference evidence="2 3" key="1">
    <citation type="submission" date="2022-12" db="EMBL/GenBank/DDBJ databases">
        <title>Genomic features and morphological characterization of a novel Knufia sp. strain isolated from spacecraft assembly facility.</title>
        <authorList>
            <person name="Teixeira M."/>
            <person name="Chander A.M."/>
            <person name="Stajich J.E."/>
            <person name="Venkateswaran K."/>
        </authorList>
    </citation>
    <scope>NUCLEOTIDE SEQUENCE [LARGE SCALE GENOMIC DNA]</scope>
    <source>
        <strain evidence="2 3">FJI-L2-BK-P2</strain>
    </source>
</reference>
<proteinExistence type="predicted"/>
<evidence type="ECO:0000256" key="1">
    <source>
        <dbReference type="SAM" id="MobiDB-lite"/>
    </source>
</evidence>
<feature type="compositionally biased region" description="Polar residues" evidence="1">
    <location>
        <begin position="230"/>
        <end position="240"/>
    </location>
</feature>
<name>A0AAN8EDA0_9EURO</name>
<dbReference type="EMBL" id="JAKLMC020000020">
    <property type="protein sequence ID" value="KAK5951460.1"/>
    <property type="molecule type" value="Genomic_DNA"/>
</dbReference>
<keyword evidence="3" id="KW-1185">Reference proteome</keyword>
<dbReference type="PANTHER" id="PTHR11440">
    <property type="entry name" value="LECITHIN-CHOLESTEROL ACYLTRANSFERASE-RELATED"/>
    <property type="match status" value="1"/>
</dbReference>
<dbReference type="Gene3D" id="3.40.50.1820">
    <property type="entry name" value="alpha/beta hydrolase"/>
    <property type="match status" value="1"/>
</dbReference>
<feature type="region of interest" description="Disordered" evidence="1">
    <location>
        <begin position="658"/>
        <end position="730"/>
    </location>
</feature>
<dbReference type="Proteomes" id="UP001316803">
    <property type="component" value="Unassembled WGS sequence"/>
</dbReference>
<feature type="compositionally biased region" description="Low complexity" evidence="1">
    <location>
        <begin position="706"/>
        <end position="715"/>
    </location>
</feature>
<feature type="region of interest" description="Disordered" evidence="1">
    <location>
        <begin position="214"/>
        <end position="285"/>
    </location>
</feature>
<feature type="compositionally biased region" description="Basic and acidic residues" evidence="1">
    <location>
        <begin position="339"/>
        <end position="357"/>
    </location>
</feature>
<sequence length="869" mass="94717">MAASPPALNLLEAVGAPRPQGITQQTSATLSGNTFYADVTEDNDLDTDDEDDIDASANDGDDASSLVAVSISRAQNDMKSPTTPAAMKAQALNASRDYFQAEPENETQLFDEPSGQETPPEHPRANPRQQANKSSEPEKQIQPTPSPWRAPSANQKPDKRSSLVSSILGAAGSYTRPRASSGSSIVDGIRKRLPNMPSMSMPRFYEFSGFGDSGRPTLGPAGPGLVRPSARSQAAENTQRPLEGSEGLASPLKFSQQSTSRDGGPCVSNDKPRAQKPDLLRRSTSDQSLYLRKAATGASEFDDYNAFANVSEMVNSRFKAISDTWQDSSLRMPKLPSMNHREYLRPRQRTNSDETRSNTRMNTGSLLQPRNTNENQQRASPSDASTSKHPVLKEALSRTEGDLVILGGYRGSILREAQPPHRQLWVPIKVGMNLRKADLEVGLTRKDELKMEDKIIPGGTLSHVGPVDICRRLIRKCRKCPNVQDGKLRIHDYGYDWRLSPDLLADRFIGFIEALPCNRRGVPAEERGVWVIAHSLGGLLTRYAVNKRPDLFAGVVYAGTPQNCVNILGPMRNGDDVLFSSRVLTAQVNFTLRTSYVLLPQDGRCFINKQTEERYDIDFFDANSWDEYRLSPCIKPALPRQRPERKMSIMGSISEAMSQPAKRGSWLPSWNNDTSSSSHHNQPPSVGDKLDDAKDNVADAAEAAKPEAPLSPALAGGSSQSSKNKPTVATQSTIPVPLAKAYLANTLSSVLDFKQSLSHIPDLQSTNAYPPAGILFAKNTPTVYGAFVQSREAIKYDDAFEELAFAAGDGVVLASAAQLPTGYRCVRGGRIESERGHVGLLGDLEGVGQCLGAVIDARRRKVGLGAYDR</sequence>
<dbReference type="AlphaFoldDB" id="A0AAN8EDA0"/>
<dbReference type="InterPro" id="IPR029058">
    <property type="entry name" value="AB_hydrolase_fold"/>
</dbReference>
<protein>
    <submittedName>
        <fullName evidence="2">Uncharacterized protein</fullName>
    </submittedName>
</protein>